<proteinExistence type="predicted"/>
<protein>
    <recommendedName>
        <fullName evidence="4">DUF3592 domain-containing protein</fullName>
    </recommendedName>
</protein>
<dbReference type="OrthoDB" id="4557809at2"/>
<dbReference type="RefSeq" id="WP_084537286.1">
    <property type="nucleotide sequence ID" value="NZ_CP107943.1"/>
</dbReference>
<evidence type="ECO:0000313" key="3">
    <source>
        <dbReference type="Proteomes" id="UP000252586"/>
    </source>
</evidence>
<evidence type="ECO:0008006" key="4">
    <source>
        <dbReference type="Google" id="ProtNLM"/>
    </source>
</evidence>
<keyword evidence="1" id="KW-1133">Transmembrane helix</keyword>
<accession>A0A366DN82</accession>
<reference evidence="2 3" key="1">
    <citation type="submission" date="2018-06" db="EMBL/GenBank/DDBJ databases">
        <title>Genomic Encyclopedia of Type Strains, Phase IV (KMG-IV): sequencing the most valuable type-strain genomes for metagenomic binning, comparative biology and taxonomic classification.</title>
        <authorList>
            <person name="Goeker M."/>
        </authorList>
    </citation>
    <scope>NUCLEOTIDE SEQUENCE [LARGE SCALE GENOMIC DNA]</scope>
    <source>
        <strain evidence="2 3">DSM 44599</strain>
    </source>
</reference>
<name>A0A366DN82_9NOCA</name>
<gene>
    <name evidence="2" type="ORF">DFR74_104253</name>
</gene>
<organism evidence="2 3">
    <name type="scientific">Nocardia puris</name>
    <dbReference type="NCBI Taxonomy" id="208602"/>
    <lineage>
        <taxon>Bacteria</taxon>
        <taxon>Bacillati</taxon>
        <taxon>Actinomycetota</taxon>
        <taxon>Actinomycetes</taxon>
        <taxon>Mycobacteriales</taxon>
        <taxon>Nocardiaceae</taxon>
        <taxon>Nocardia</taxon>
    </lineage>
</organism>
<keyword evidence="3" id="KW-1185">Reference proteome</keyword>
<evidence type="ECO:0000256" key="1">
    <source>
        <dbReference type="SAM" id="Phobius"/>
    </source>
</evidence>
<comment type="caution">
    <text evidence="2">The sequence shown here is derived from an EMBL/GenBank/DDBJ whole genome shotgun (WGS) entry which is preliminary data.</text>
</comment>
<dbReference type="Proteomes" id="UP000252586">
    <property type="component" value="Unassembled WGS sequence"/>
</dbReference>
<keyword evidence="1" id="KW-0472">Membrane</keyword>
<dbReference type="AlphaFoldDB" id="A0A366DN82"/>
<feature type="transmembrane region" description="Helical" evidence="1">
    <location>
        <begin position="51"/>
        <end position="73"/>
    </location>
</feature>
<evidence type="ECO:0000313" key="2">
    <source>
        <dbReference type="EMBL" id="RBO91550.1"/>
    </source>
</evidence>
<feature type="transmembrane region" description="Helical" evidence="1">
    <location>
        <begin position="7"/>
        <end position="31"/>
    </location>
</feature>
<keyword evidence="1" id="KW-0812">Transmembrane</keyword>
<sequence>MGNKTTLIGFMTLPWRAAVVIGAAVFVTSMLRAGLALMDRMDPSSMLAPLLIPASLMLGILLWPLVLELAWIARREFLRRAGTAVDGSVVSRSIRRLRRATGYRYEVKFEVALRHPRTDADQRLAKTFVFPRFFEKRAQSLHDRFPEGARVPLLVRANYGAFDVYERPVWVDIW</sequence>
<dbReference type="EMBL" id="QNRE01000004">
    <property type="protein sequence ID" value="RBO91550.1"/>
    <property type="molecule type" value="Genomic_DNA"/>
</dbReference>